<evidence type="ECO:0000256" key="3">
    <source>
        <dbReference type="ARBA" id="ARBA00022989"/>
    </source>
</evidence>
<feature type="transmembrane region" description="Helical" evidence="5">
    <location>
        <begin position="39"/>
        <end position="59"/>
    </location>
</feature>
<feature type="transmembrane region" description="Helical" evidence="5">
    <location>
        <begin position="365"/>
        <end position="389"/>
    </location>
</feature>
<comment type="subcellular location">
    <subcellularLocation>
        <location evidence="1">Membrane</location>
        <topology evidence="1">Multi-pass membrane protein</topology>
    </subcellularLocation>
</comment>
<feature type="transmembrane region" description="Helical" evidence="5">
    <location>
        <begin position="267"/>
        <end position="286"/>
    </location>
</feature>
<protein>
    <submittedName>
        <fullName evidence="7">O-antigen ligase family protein</fullName>
    </submittedName>
</protein>
<accession>A0ABT7ARR4</accession>
<dbReference type="RefSeq" id="WP_283753344.1">
    <property type="nucleotide sequence ID" value="NZ_JAQOSP010000063.1"/>
</dbReference>
<reference evidence="7 8" key="1">
    <citation type="submission" date="2023-01" db="EMBL/GenBank/DDBJ databases">
        <title>Novel diversity within Roseofilum (Cyanobacteria; Desertifilaceae) from marine benthic mats with descriptions of four novel species.</title>
        <authorList>
            <person name="Wang Y."/>
            <person name="Berthold D.E."/>
            <person name="Hu J."/>
            <person name="Lefler F.W."/>
            <person name="Laughinghouse H.D. IV."/>
        </authorList>
    </citation>
    <scope>NUCLEOTIDE SEQUENCE [LARGE SCALE GENOMIC DNA]</scope>
    <source>
        <strain evidence="7 8">BLCC-M154</strain>
    </source>
</reference>
<dbReference type="PANTHER" id="PTHR37422">
    <property type="entry name" value="TEICHURONIC ACID BIOSYNTHESIS PROTEIN TUAE"/>
    <property type="match status" value="1"/>
</dbReference>
<comment type="caution">
    <text evidence="7">The sequence shown here is derived from an EMBL/GenBank/DDBJ whole genome shotgun (WGS) entry which is preliminary data.</text>
</comment>
<evidence type="ECO:0000256" key="2">
    <source>
        <dbReference type="ARBA" id="ARBA00022692"/>
    </source>
</evidence>
<evidence type="ECO:0000313" key="8">
    <source>
        <dbReference type="Proteomes" id="UP001235303"/>
    </source>
</evidence>
<dbReference type="PANTHER" id="PTHR37422:SF17">
    <property type="entry name" value="O-ANTIGEN LIGASE"/>
    <property type="match status" value="1"/>
</dbReference>
<evidence type="ECO:0000259" key="6">
    <source>
        <dbReference type="Pfam" id="PF04932"/>
    </source>
</evidence>
<keyword evidence="3 5" id="KW-1133">Transmembrane helix</keyword>
<dbReference type="Proteomes" id="UP001235303">
    <property type="component" value="Unassembled WGS sequence"/>
</dbReference>
<name>A0ABT7ARR4_9CYAN</name>
<proteinExistence type="predicted"/>
<sequence length="443" mass="51129">MKELILDPIFLFPIFICFTIYFVLFFYWTDYVFFQKNIIYLFSFIFILVLCDFTVYPVSLLRPVQLMNENLGPIQLVINLSYYSLSVLFLRHWFKKINNSIFSLFNNICLGLFLCFTLLSILWSETPIYALKYSLMMMQITLLAAQIATEYSWAEIISLLRWSTSMISALSCFYSLTQPSIGVMFKGWKGVMSHPNRLGVVLALNITLWLFHIMHHKNQRVIAVGIIALSLYVRENTNSQTSLIVIILLMMLLGALKILRTLPYKQAFVGVLSFMLVGTCLAFILLENWNNLLVSLDKDPTLTGRTIVWPQMIERGMDRPFFGYGTHSFWQDWRGEDNPAYGIVSDNGWVPPHAHNGFLELFLEFGFLGLLLFLFALLITVSMSVKYMISSSVPEALLPPLILTWMIIPNITVSSLFSPSIMWFIYILINVRVSRDLQNTKTN</sequence>
<keyword evidence="8" id="KW-1185">Reference proteome</keyword>
<feature type="transmembrane region" description="Helical" evidence="5">
    <location>
        <begin position="102"/>
        <end position="123"/>
    </location>
</feature>
<keyword evidence="4 5" id="KW-0472">Membrane</keyword>
<dbReference type="EMBL" id="JAQOSP010000063">
    <property type="protein sequence ID" value="MDJ1169586.1"/>
    <property type="molecule type" value="Genomic_DNA"/>
</dbReference>
<evidence type="ECO:0000256" key="5">
    <source>
        <dbReference type="SAM" id="Phobius"/>
    </source>
</evidence>
<dbReference type="GO" id="GO:0016874">
    <property type="term" value="F:ligase activity"/>
    <property type="evidence" value="ECO:0007669"/>
    <property type="project" value="UniProtKB-KW"/>
</dbReference>
<evidence type="ECO:0000256" key="1">
    <source>
        <dbReference type="ARBA" id="ARBA00004141"/>
    </source>
</evidence>
<keyword evidence="7" id="KW-0436">Ligase</keyword>
<feature type="transmembrane region" description="Helical" evidence="5">
    <location>
        <begin position="6"/>
        <end position="27"/>
    </location>
</feature>
<dbReference type="InterPro" id="IPR051533">
    <property type="entry name" value="WaaL-like"/>
</dbReference>
<organism evidence="7 8">
    <name type="scientific">Roseofilum acuticapitatum BLCC-M154</name>
    <dbReference type="NCBI Taxonomy" id="3022444"/>
    <lineage>
        <taxon>Bacteria</taxon>
        <taxon>Bacillati</taxon>
        <taxon>Cyanobacteriota</taxon>
        <taxon>Cyanophyceae</taxon>
        <taxon>Desertifilales</taxon>
        <taxon>Desertifilaceae</taxon>
        <taxon>Roseofilum</taxon>
        <taxon>Roseofilum acuticapitatum</taxon>
    </lineage>
</organism>
<evidence type="ECO:0000256" key="4">
    <source>
        <dbReference type="ARBA" id="ARBA00023136"/>
    </source>
</evidence>
<gene>
    <name evidence="7" type="ORF">PMG71_09125</name>
</gene>
<feature type="domain" description="O-antigen ligase-related" evidence="6">
    <location>
        <begin position="236"/>
        <end position="374"/>
    </location>
</feature>
<feature type="transmembrane region" description="Helical" evidence="5">
    <location>
        <begin position="401"/>
        <end position="429"/>
    </location>
</feature>
<feature type="transmembrane region" description="Helical" evidence="5">
    <location>
        <begin position="71"/>
        <end position="90"/>
    </location>
</feature>
<dbReference type="Pfam" id="PF04932">
    <property type="entry name" value="Wzy_C"/>
    <property type="match status" value="1"/>
</dbReference>
<dbReference type="InterPro" id="IPR007016">
    <property type="entry name" value="O-antigen_ligase-rel_domated"/>
</dbReference>
<evidence type="ECO:0000313" key="7">
    <source>
        <dbReference type="EMBL" id="MDJ1169586.1"/>
    </source>
</evidence>
<feature type="transmembrane region" description="Helical" evidence="5">
    <location>
        <begin position="197"/>
        <end position="214"/>
    </location>
</feature>
<keyword evidence="2 5" id="KW-0812">Transmembrane</keyword>
<feature type="transmembrane region" description="Helical" evidence="5">
    <location>
        <begin position="243"/>
        <end position="260"/>
    </location>
</feature>